<evidence type="ECO:0000256" key="5">
    <source>
        <dbReference type="ARBA" id="ARBA00023012"/>
    </source>
</evidence>
<keyword evidence="5" id="KW-0902">Two-component regulatory system</keyword>
<keyword evidence="6" id="KW-0472">Membrane</keyword>
<feature type="transmembrane region" description="Helical" evidence="6">
    <location>
        <begin position="100"/>
        <end position="118"/>
    </location>
</feature>
<dbReference type="GO" id="GO:0000160">
    <property type="term" value="P:phosphorelay signal transduction system"/>
    <property type="evidence" value="ECO:0007669"/>
    <property type="project" value="UniProtKB-KW"/>
</dbReference>
<keyword evidence="4" id="KW-0418">Kinase</keyword>
<keyword evidence="6" id="KW-0812">Transmembrane</keyword>
<evidence type="ECO:0000256" key="6">
    <source>
        <dbReference type="SAM" id="Phobius"/>
    </source>
</evidence>
<dbReference type="PANTHER" id="PTHR24421:SF10">
    <property type="entry name" value="NITRATE_NITRITE SENSOR PROTEIN NARQ"/>
    <property type="match status" value="1"/>
</dbReference>
<dbReference type="InterPro" id="IPR050482">
    <property type="entry name" value="Sensor_HK_TwoCompSys"/>
</dbReference>
<accession>A0A413RML7</accession>
<dbReference type="InterPro" id="IPR036890">
    <property type="entry name" value="HATPase_C_sf"/>
</dbReference>
<keyword evidence="8" id="KW-0067">ATP-binding</keyword>
<evidence type="ECO:0000313" key="9">
    <source>
        <dbReference type="Proteomes" id="UP000283374"/>
    </source>
</evidence>
<dbReference type="GO" id="GO:0004673">
    <property type="term" value="F:protein histidine kinase activity"/>
    <property type="evidence" value="ECO:0007669"/>
    <property type="project" value="UniProtKB-EC"/>
</dbReference>
<dbReference type="SUPFAM" id="SSF55874">
    <property type="entry name" value="ATPase domain of HSP90 chaperone/DNA topoisomerase II/histidine kinase"/>
    <property type="match status" value="1"/>
</dbReference>
<keyword evidence="3" id="KW-0808">Transferase</keyword>
<sequence>MGTTSARGREPVPETALAVAQRAKDIAGDRRALVRATAIVALGYAIGASLQSTYIYSTFVPGWEGISLWRRLLANVIGVVALLVGLVVMRVHRAAHLGTFAVGVIASAAVCSIVRVLAQAALDVYAAPQQSTFEAELLGGFIIGVVSAAIGCWAIVVRRGNRRSTRAAERHVVEVEMAVHALEQEEIRVRREVAEGLHGTLQGKLVVIDARIDEVLAAGRLDPGDAETLVWVRDELQAASEVDVRQMSRLLYPERIELGLVPAVRALFGRIPASIATRLSASDAVRSLDDPASSCISVADRLLAVRVVEEGVTNALKYGPASSIQVDLDLVEGWLIIAVENDGPLFDPSLAGIASGTARLRDRLELQGGTVSLTPGEERGARLEARLKLGAAPE</sequence>
<dbReference type="AlphaFoldDB" id="A0A413RML7"/>
<keyword evidence="6" id="KW-1133">Transmembrane helix</keyword>
<evidence type="ECO:0000313" key="8">
    <source>
        <dbReference type="EMBL" id="RHA41974.1"/>
    </source>
</evidence>
<feature type="domain" description="Histidine kinase/HSP90-like ATPase" evidence="7">
    <location>
        <begin position="300"/>
        <end position="389"/>
    </location>
</feature>
<keyword evidence="9" id="KW-1185">Reference proteome</keyword>
<evidence type="ECO:0000256" key="4">
    <source>
        <dbReference type="ARBA" id="ARBA00022777"/>
    </source>
</evidence>
<comment type="catalytic activity">
    <reaction evidence="1">
        <text>ATP + protein L-histidine = ADP + protein N-phospho-L-histidine.</text>
        <dbReference type="EC" id="2.7.13.3"/>
    </reaction>
</comment>
<dbReference type="GO" id="GO:0005524">
    <property type="term" value="F:ATP binding"/>
    <property type="evidence" value="ECO:0007669"/>
    <property type="project" value="UniProtKB-KW"/>
</dbReference>
<keyword evidence="8" id="KW-0547">Nucleotide-binding</keyword>
<feature type="transmembrane region" description="Helical" evidence="6">
    <location>
        <begin position="32"/>
        <end position="56"/>
    </location>
</feature>
<dbReference type="InterPro" id="IPR003594">
    <property type="entry name" value="HATPase_dom"/>
</dbReference>
<feature type="transmembrane region" description="Helical" evidence="6">
    <location>
        <begin position="138"/>
        <end position="157"/>
    </location>
</feature>
<evidence type="ECO:0000259" key="7">
    <source>
        <dbReference type="Pfam" id="PF02518"/>
    </source>
</evidence>
<evidence type="ECO:0000256" key="1">
    <source>
        <dbReference type="ARBA" id="ARBA00000085"/>
    </source>
</evidence>
<gene>
    <name evidence="8" type="ORF">D1825_07965</name>
</gene>
<dbReference type="Gene3D" id="3.30.565.10">
    <property type="entry name" value="Histidine kinase-like ATPase, C-terminal domain"/>
    <property type="match status" value="1"/>
</dbReference>
<dbReference type="EMBL" id="QWKP01000178">
    <property type="protein sequence ID" value="RHA41974.1"/>
    <property type="molecule type" value="Genomic_DNA"/>
</dbReference>
<evidence type="ECO:0000256" key="2">
    <source>
        <dbReference type="ARBA" id="ARBA00012438"/>
    </source>
</evidence>
<feature type="transmembrane region" description="Helical" evidence="6">
    <location>
        <begin position="68"/>
        <end position="88"/>
    </location>
</feature>
<organism evidence="8 9">
    <name type="scientific">Cellulomonas rhizosphaerae</name>
    <dbReference type="NCBI Taxonomy" id="2293719"/>
    <lineage>
        <taxon>Bacteria</taxon>
        <taxon>Bacillati</taxon>
        <taxon>Actinomycetota</taxon>
        <taxon>Actinomycetes</taxon>
        <taxon>Micrococcales</taxon>
        <taxon>Cellulomonadaceae</taxon>
        <taxon>Cellulomonas</taxon>
    </lineage>
</organism>
<dbReference type="OrthoDB" id="3573097at2"/>
<evidence type="ECO:0000256" key="3">
    <source>
        <dbReference type="ARBA" id="ARBA00022679"/>
    </source>
</evidence>
<dbReference type="Proteomes" id="UP000283374">
    <property type="component" value="Unassembled WGS sequence"/>
</dbReference>
<name>A0A413RML7_9CELL</name>
<dbReference type="Pfam" id="PF02518">
    <property type="entry name" value="HATPase_c"/>
    <property type="match status" value="1"/>
</dbReference>
<dbReference type="PANTHER" id="PTHR24421">
    <property type="entry name" value="NITRATE/NITRITE SENSOR PROTEIN NARX-RELATED"/>
    <property type="match status" value="1"/>
</dbReference>
<dbReference type="EC" id="2.7.13.3" evidence="2"/>
<comment type="caution">
    <text evidence="8">The sequence shown here is derived from an EMBL/GenBank/DDBJ whole genome shotgun (WGS) entry which is preliminary data.</text>
</comment>
<reference evidence="8 9" key="1">
    <citation type="submission" date="2018-08" db="EMBL/GenBank/DDBJ databases">
        <title>Cellulomonas rhizosphaerae sp. nov., a novel actinomycete isolated from soil.</title>
        <authorList>
            <person name="Tian Y."/>
        </authorList>
    </citation>
    <scope>NUCLEOTIDE SEQUENCE [LARGE SCALE GENOMIC DNA]</scope>
    <source>
        <strain evidence="8 9">NEAU-TCZ24</strain>
    </source>
</reference>
<protein>
    <recommendedName>
        <fullName evidence="2">histidine kinase</fullName>
        <ecNumber evidence="2">2.7.13.3</ecNumber>
    </recommendedName>
</protein>
<proteinExistence type="predicted"/>